<gene>
    <name evidence="1" type="ORF">BG015_002144</name>
</gene>
<dbReference type="AlphaFoldDB" id="A0A9P5S5W7"/>
<sequence>MPVFLSASSNRLDKGDYAKLANLQDLRLVQWDGSEGVLVQVLRTVARTLKELEMIDVVGFQELDLLVTSATKSVGGAAGGGVTELVLPCLTTLRVPCDPNNTDMAYLAGCSPNLEEPKLEVLVDEFDLIRLANTLNTRYLQLDTLAIHNKHDENEPGFSFRT</sequence>
<name>A0A9P5S5W7_9FUNG</name>
<reference evidence="1" key="1">
    <citation type="journal article" date="2020" name="Fungal Divers.">
        <title>Resolving the Mortierellaceae phylogeny through synthesis of multi-gene phylogenetics and phylogenomics.</title>
        <authorList>
            <person name="Vandepol N."/>
            <person name="Liber J."/>
            <person name="Desiro A."/>
            <person name="Na H."/>
            <person name="Kennedy M."/>
            <person name="Barry K."/>
            <person name="Grigoriev I.V."/>
            <person name="Miller A.N."/>
            <person name="O'Donnell K."/>
            <person name="Stajich J.E."/>
            <person name="Bonito G."/>
        </authorList>
    </citation>
    <scope>NUCLEOTIDE SEQUENCE</scope>
    <source>
        <strain evidence="1">NRRL 6426</strain>
    </source>
</reference>
<keyword evidence="2" id="KW-1185">Reference proteome</keyword>
<dbReference type="EMBL" id="JAAAUQ010000141">
    <property type="protein sequence ID" value="KAF9154001.1"/>
    <property type="molecule type" value="Genomic_DNA"/>
</dbReference>
<evidence type="ECO:0000313" key="1">
    <source>
        <dbReference type="EMBL" id="KAF9154001.1"/>
    </source>
</evidence>
<evidence type="ECO:0000313" key="2">
    <source>
        <dbReference type="Proteomes" id="UP000748756"/>
    </source>
</evidence>
<organism evidence="1 2">
    <name type="scientific">Linnemannia schmuckeri</name>
    <dbReference type="NCBI Taxonomy" id="64567"/>
    <lineage>
        <taxon>Eukaryota</taxon>
        <taxon>Fungi</taxon>
        <taxon>Fungi incertae sedis</taxon>
        <taxon>Mucoromycota</taxon>
        <taxon>Mortierellomycotina</taxon>
        <taxon>Mortierellomycetes</taxon>
        <taxon>Mortierellales</taxon>
        <taxon>Mortierellaceae</taxon>
        <taxon>Linnemannia</taxon>
    </lineage>
</organism>
<dbReference type="Proteomes" id="UP000748756">
    <property type="component" value="Unassembled WGS sequence"/>
</dbReference>
<proteinExistence type="predicted"/>
<accession>A0A9P5S5W7</accession>
<comment type="caution">
    <text evidence="1">The sequence shown here is derived from an EMBL/GenBank/DDBJ whole genome shotgun (WGS) entry which is preliminary data.</text>
</comment>
<protein>
    <submittedName>
        <fullName evidence="1">Uncharacterized protein</fullName>
    </submittedName>
</protein>